<organism evidence="1 2">
    <name type="scientific">Splendidivirga corallicola</name>
    <dbReference type="NCBI Taxonomy" id="3051826"/>
    <lineage>
        <taxon>Bacteria</taxon>
        <taxon>Pseudomonadati</taxon>
        <taxon>Bacteroidota</taxon>
        <taxon>Cytophagia</taxon>
        <taxon>Cytophagales</taxon>
        <taxon>Splendidivirgaceae</taxon>
        <taxon>Splendidivirga</taxon>
    </lineage>
</organism>
<comment type="caution">
    <text evidence="1">The sequence shown here is derived from an EMBL/GenBank/DDBJ whole genome shotgun (WGS) entry which is preliminary data.</text>
</comment>
<dbReference type="Proteomes" id="UP001172082">
    <property type="component" value="Unassembled WGS sequence"/>
</dbReference>
<dbReference type="SMART" id="SM01260">
    <property type="entry name" value="LANC_like"/>
    <property type="match status" value="1"/>
</dbReference>
<sequence>MVPVVNISDIPISNCISNIYRELEASAVFGPKHMANWLVPQRRGNRFVLEKLGNSLYDGLAGIGLFLAALEKTCTEYNIRKLCLSTFATLIHQYRENGRYGIGGATGTGSIIYALVRSGQLIHHDQFIDHALEISQHLTPDKITNDHHYDVMDGAAGTLLALLALYEATGKAEILDRAIYCGEHCLENRTKSFRRYQVWKTVENKALTGFAHGSSGIAYALMRLFEICRNDVFLKASEEAILFEQDLFNTSIKNWSISEPINVNSKKLIEPTFQNTWCYGAVGIGLSRIGVSHLLTPHQIKNDIQHSINQSYDDLRVLESDMHHLCCGTMGRIELLITAGTKLCDCDAMRTAVSSTLELINIMNKRGYFNLPEIVPGLHTPSLFQGITGIGYEMLRILNPDKIPSVLLWE</sequence>
<evidence type="ECO:0000313" key="1">
    <source>
        <dbReference type="EMBL" id="MDN5202875.1"/>
    </source>
</evidence>
<evidence type="ECO:0000313" key="2">
    <source>
        <dbReference type="Proteomes" id="UP001172082"/>
    </source>
</evidence>
<dbReference type="EMBL" id="JAUJEA010000005">
    <property type="protein sequence ID" value="MDN5202875.1"/>
    <property type="molecule type" value="Genomic_DNA"/>
</dbReference>
<protein>
    <submittedName>
        <fullName evidence="1">Lanthionine synthetase LanC family protein</fullName>
    </submittedName>
</protein>
<gene>
    <name evidence="1" type="ORF">QQ008_15905</name>
</gene>
<dbReference type="SUPFAM" id="SSF158745">
    <property type="entry name" value="LanC-like"/>
    <property type="match status" value="1"/>
</dbReference>
<dbReference type="RefSeq" id="WP_346752894.1">
    <property type="nucleotide sequence ID" value="NZ_JAUJEA010000005.1"/>
</dbReference>
<dbReference type="InterPro" id="IPR007822">
    <property type="entry name" value="LANC-like"/>
</dbReference>
<dbReference type="PRINTS" id="PR01950">
    <property type="entry name" value="LANCSUPER"/>
</dbReference>
<dbReference type="InterPro" id="IPR012341">
    <property type="entry name" value="6hp_glycosidase-like_sf"/>
</dbReference>
<dbReference type="Pfam" id="PF05147">
    <property type="entry name" value="LANC_like"/>
    <property type="match status" value="1"/>
</dbReference>
<dbReference type="Gene3D" id="1.50.10.10">
    <property type="match status" value="1"/>
</dbReference>
<name>A0ABT8KTR5_9BACT</name>
<reference evidence="1" key="1">
    <citation type="submission" date="2023-06" db="EMBL/GenBank/DDBJ databases">
        <title>Genomic of Parafulvivirga corallium.</title>
        <authorList>
            <person name="Wang G."/>
        </authorList>
    </citation>
    <scope>NUCLEOTIDE SEQUENCE</scope>
    <source>
        <strain evidence="1">BMA10</strain>
    </source>
</reference>
<proteinExistence type="predicted"/>
<keyword evidence="2" id="KW-1185">Reference proteome</keyword>
<accession>A0ABT8KTR5</accession>